<name>A0A8H1QNS6_9ACTN</name>
<accession>A0A8H1QNS6</accession>
<evidence type="ECO:0008006" key="3">
    <source>
        <dbReference type="Google" id="ProtNLM"/>
    </source>
</evidence>
<comment type="caution">
    <text evidence="1">The sequence shown here is derived from an EMBL/GenBank/DDBJ whole genome shotgun (WGS) entry which is preliminary data.</text>
</comment>
<organism evidence="1 2">
    <name type="scientific">Streptomyces albus</name>
    <dbReference type="NCBI Taxonomy" id="1888"/>
    <lineage>
        <taxon>Bacteria</taxon>
        <taxon>Bacillati</taxon>
        <taxon>Actinomycetota</taxon>
        <taxon>Actinomycetes</taxon>
        <taxon>Kitasatosporales</taxon>
        <taxon>Streptomycetaceae</taxon>
        <taxon>Streptomyces</taxon>
    </lineage>
</organism>
<protein>
    <recommendedName>
        <fullName evidence="3">DUF3558 domain-containing protein</fullName>
    </recommendedName>
</protein>
<proteinExistence type="predicted"/>
<evidence type="ECO:0000313" key="1">
    <source>
        <dbReference type="EMBL" id="TGG80933.1"/>
    </source>
</evidence>
<dbReference type="AlphaFoldDB" id="A0A8H1QNS6"/>
<dbReference type="EMBL" id="RCIY01000067">
    <property type="protein sequence ID" value="TGG80933.1"/>
    <property type="molecule type" value="Genomic_DNA"/>
</dbReference>
<evidence type="ECO:0000313" key="2">
    <source>
        <dbReference type="Proteomes" id="UP000298111"/>
    </source>
</evidence>
<sequence>MGASDTKEDGALASCEATTRNGGKTLTFRLRWGPGDERMMKFLGRTHPSGYNSPLSPLGSWPGVLREEAGATSASLWLRCDRKDHRSLIVETRIEGGPGAVTAPAPAQREKFAAVAVATAEKAAGSFGCDQVRGGSFAGLGGSPRKKPVTLAEARGTCAALRPTESSARRLGLGHVWEARASGTAPVEDCVLTTEADPQLPAFSLSAYYGPFAEGYSEQVTPRVAGKQGVQKDGWRVWATAKCPGTETRALYVLSGVVGSDAEGTSGVPVKKDDPGFRTEALTAFARQSAERHHCAELALP</sequence>
<dbReference type="Proteomes" id="UP000298111">
    <property type="component" value="Unassembled WGS sequence"/>
</dbReference>
<gene>
    <name evidence="1" type="ORF">D8771_20675</name>
</gene>
<reference evidence="1 2" key="1">
    <citation type="submission" date="2018-10" db="EMBL/GenBank/DDBJ databases">
        <title>Isolation of pseudouridimycin from Streptomyces albus DSM 40763.</title>
        <authorList>
            <person name="Rosenqvist P."/>
            <person name="Metsae-Ketelae M."/>
            <person name="Virta P."/>
        </authorList>
    </citation>
    <scope>NUCLEOTIDE SEQUENCE [LARGE SCALE GENOMIC DNA]</scope>
    <source>
        <strain evidence="1 2">DSM 40763</strain>
    </source>
</reference>